<sequence>MIFIDVTWSHDDDIALAVSGGVDSNVLLHLLITKYQHTFKTLTLLHVNHQQRVESIEEESYIRDYASRHGLKLYVKHLEFEDDSFSQSKARELRYAFFMDVMAGKGIEHLLTAHHLDDDYETIALQLFSGRTPIGIAPSRQMDDITIHRPLIHMRKDTLYTYAEKHHVRYFEDVTNREDNYTRNFMRNQILSKIDGHPHLSVSSLSEIRDDYQAIEAVLAKHFAHITDSISRRTFVNLTELEQIFVLRKLSGDTSLSRKYAKEIAKVANDDTSNAAFVVSEETIVIAYDSIYVKDKRASDTALEITASGRHKFNDYIIDVDASILPIHVRTQEPGDKIPLDFGTKKVARIFIDAKVPTEKRNHIPIITNTLGEIIAVGVMYNIIDRDLLNIERMTIDDTEK</sequence>
<feature type="domain" description="Lysidine-tRNA(Ile) synthetase C-terminal" evidence="9">
    <location>
        <begin position="327"/>
        <end position="391"/>
    </location>
</feature>
<evidence type="ECO:0000256" key="3">
    <source>
        <dbReference type="ARBA" id="ARBA00022598"/>
    </source>
</evidence>
<dbReference type="PANTHER" id="PTHR43033:SF1">
    <property type="entry name" value="TRNA(ILE)-LYSIDINE SYNTHASE-RELATED"/>
    <property type="match status" value="1"/>
</dbReference>
<dbReference type="NCBIfam" id="TIGR02432">
    <property type="entry name" value="lysidine_TilS_N"/>
    <property type="match status" value="1"/>
</dbReference>
<dbReference type="GO" id="GO:0005524">
    <property type="term" value="F:ATP binding"/>
    <property type="evidence" value="ECO:0007669"/>
    <property type="project" value="UniProtKB-UniRule"/>
</dbReference>
<gene>
    <name evidence="8" type="primary">tilS</name>
    <name evidence="10" type="ORF">SAMN05192557_1411</name>
</gene>
<dbReference type="EMBL" id="FOIT01000004">
    <property type="protein sequence ID" value="SEW06084.1"/>
    <property type="molecule type" value="Genomic_DNA"/>
</dbReference>
<dbReference type="CDD" id="cd01992">
    <property type="entry name" value="TilS_N"/>
    <property type="match status" value="1"/>
</dbReference>
<comment type="similarity">
    <text evidence="8">Belongs to the tRNA(Ile)-lysidine synthase family.</text>
</comment>
<dbReference type="SUPFAM" id="SSF56037">
    <property type="entry name" value="PheT/TilS domain"/>
    <property type="match status" value="1"/>
</dbReference>
<name>A0A662Z3T4_9STAP</name>
<keyword evidence="2 8" id="KW-0963">Cytoplasm</keyword>
<comment type="domain">
    <text evidence="8">The N-terminal region contains the highly conserved SGGXDS motif, predicted to be a P-loop motif involved in ATP binding.</text>
</comment>
<evidence type="ECO:0000256" key="6">
    <source>
        <dbReference type="ARBA" id="ARBA00022840"/>
    </source>
</evidence>
<comment type="subcellular location">
    <subcellularLocation>
        <location evidence="1 8">Cytoplasm</location>
    </subcellularLocation>
</comment>
<evidence type="ECO:0000313" key="11">
    <source>
        <dbReference type="Proteomes" id="UP000243605"/>
    </source>
</evidence>
<dbReference type="RefSeq" id="WP_091475206.1">
    <property type="nucleotide sequence ID" value="NZ_FOIT01000004.1"/>
</dbReference>
<dbReference type="Gene3D" id="3.40.50.620">
    <property type="entry name" value="HUPs"/>
    <property type="match status" value="1"/>
</dbReference>
<evidence type="ECO:0000256" key="5">
    <source>
        <dbReference type="ARBA" id="ARBA00022741"/>
    </source>
</evidence>
<organism evidence="10 11">
    <name type="scientific">Aliicoccus persicus</name>
    <dbReference type="NCBI Taxonomy" id="930138"/>
    <lineage>
        <taxon>Bacteria</taxon>
        <taxon>Bacillati</taxon>
        <taxon>Bacillota</taxon>
        <taxon>Bacilli</taxon>
        <taxon>Bacillales</taxon>
        <taxon>Staphylococcaceae</taxon>
        <taxon>Aliicoccus</taxon>
    </lineage>
</organism>
<dbReference type="OrthoDB" id="9807403at2"/>
<evidence type="ECO:0000256" key="8">
    <source>
        <dbReference type="HAMAP-Rule" id="MF_01161"/>
    </source>
</evidence>
<feature type="binding site" evidence="8">
    <location>
        <begin position="19"/>
        <end position="24"/>
    </location>
    <ligand>
        <name>ATP</name>
        <dbReference type="ChEBI" id="CHEBI:30616"/>
    </ligand>
</feature>
<evidence type="ECO:0000259" key="9">
    <source>
        <dbReference type="SMART" id="SM00977"/>
    </source>
</evidence>
<keyword evidence="4 8" id="KW-0819">tRNA processing</keyword>
<keyword evidence="3 8" id="KW-0436">Ligase</keyword>
<evidence type="ECO:0000256" key="2">
    <source>
        <dbReference type="ARBA" id="ARBA00022490"/>
    </source>
</evidence>
<accession>A0A662Z3T4</accession>
<dbReference type="GO" id="GO:0006400">
    <property type="term" value="P:tRNA modification"/>
    <property type="evidence" value="ECO:0007669"/>
    <property type="project" value="UniProtKB-UniRule"/>
</dbReference>
<dbReference type="InterPro" id="IPR012795">
    <property type="entry name" value="tRNA_Ile_lys_synt_N"/>
</dbReference>
<dbReference type="SMART" id="SM00977">
    <property type="entry name" value="TilS_C"/>
    <property type="match status" value="1"/>
</dbReference>
<dbReference type="AlphaFoldDB" id="A0A662Z3T4"/>
<keyword evidence="11" id="KW-1185">Reference proteome</keyword>
<keyword evidence="6 8" id="KW-0067">ATP-binding</keyword>
<comment type="function">
    <text evidence="8">Ligates lysine onto the cytidine present at position 34 of the AUA codon-specific tRNA(Ile) that contains the anticodon CAU, in an ATP-dependent manner. Cytidine is converted to lysidine, thus changing the amino acid specificity of the tRNA from methionine to isoleucine.</text>
</comment>
<dbReference type="EC" id="6.3.4.19" evidence="8"/>
<protein>
    <recommendedName>
        <fullName evidence="8">tRNA(Ile)-lysidine synthase</fullName>
        <ecNumber evidence="8">6.3.4.19</ecNumber>
    </recommendedName>
    <alternativeName>
        <fullName evidence="8">tRNA(Ile)-2-lysyl-cytidine synthase</fullName>
    </alternativeName>
    <alternativeName>
        <fullName evidence="8">tRNA(Ile)-lysidine synthetase</fullName>
    </alternativeName>
</protein>
<dbReference type="HAMAP" id="MF_01161">
    <property type="entry name" value="tRNA_Ile_lys_synt"/>
    <property type="match status" value="1"/>
</dbReference>
<dbReference type="GO" id="GO:0032267">
    <property type="term" value="F:tRNA(Ile)-lysidine synthase activity"/>
    <property type="evidence" value="ECO:0007669"/>
    <property type="project" value="UniProtKB-EC"/>
</dbReference>
<dbReference type="Proteomes" id="UP000243605">
    <property type="component" value="Unassembled WGS sequence"/>
</dbReference>
<evidence type="ECO:0000256" key="1">
    <source>
        <dbReference type="ARBA" id="ARBA00004496"/>
    </source>
</evidence>
<evidence type="ECO:0000256" key="7">
    <source>
        <dbReference type="ARBA" id="ARBA00048539"/>
    </source>
</evidence>
<dbReference type="InterPro" id="IPR012796">
    <property type="entry name" value="Lysidine-tRNA-synth_C"/>
</dbReference>
<dbReference type="PANTHER" id="PTHR43033">
    <property type="entry name" value="TRNA(ILE)-LYSIDINE SYNTHASE-RELATED"/>
    <property type="match status" value="1"/>
</dbReference>
<reference evidence="10 11" key="1">
    <citation type="submission" date="2016-10" db="EMBL/GenBank/DDBJ databases">
        <authorList>
            <person name="Varghese N."/>
            <person name="Submissions S."/>
        </authorList>
    </citation>
    <scope>NUCLEOTIDE SEQUENCE [LARGE SCALE GENOMIC DNA]</scope>
    <source>
        <strain evidence="10 11">IBRC-M10081</strain>
    </source>
</reference>
<dbReference type="SUPFAM" id="SSF52402">
    <property type="entry name" value="Adenine nucleotide alpha hydrolases-like"/>
    <property type="match status" value="1"/>
</dbReference>
<evidence type="ECO:0000256" key="4">
    <source>
        <dbReference type="ARBA" id="ARBA00022694"/>
    </source>
</evidence>
<dbReference type="Pfam" id="PF11734">
    <property type="entry name" value="TilS_C"/>
    <property type="match status" value="1"/>
</dbReference>
<dbReference type="NCBIfam" id="TIGR02433">
    <property type="entry name" value="lysidine_TilS_C"/>
    <property type="match status" value="1"/>
</dbReference>
<dbReference type="GO" id="GO:0005737">
    <property type="term" value="C:cytoplasm"/>
    <property type="evidence" value="ECO:0007669"/>
    <property type="project" value="UniProtKB-SubCell"/>
</dbReference>
<comment type="catalytic activity">
    <reaction evidence="7 8">
        <text>cytidine(34) in tRNA(Ile2) + L-lysine + ATP = lysidine(34) in tRNA(Ile2) + AMP + diphosphate + H(+)</text>
        <dbReference type="Rhea" id="RHEA:43744"/>
        <dbReference type="Rhea" id="RHEA-COMP:10625"/>
        <dbReference type="Rhea" id="RHEA-COMP:10670"/>
        <dbReference type="ChEBI" id="CHEBI:15378"/>
        <dbReference type="ChEBI" id="CHEBI:30616"/>
        <dbReference type="ChEBI" id="CHEBI:32551"/>
        <dbReference type="ChEBI" id="CHEBI:33019"/>
        <dbReference type="ChEBI" id="CHEBI:82748"/>
        <dbReference type="ChEBI" id="CHEBI:83665"/>
        <dbReference type="ChEBI" id="CHEBI:456215"/>
        <dbReference type="EC" id="6.3.4.19"/>
    </reaction>
</comment>
<keyword evidence="5 8" id="KW-0547">Nucleotide-binding</keyword>
<evidence type="ECO:0000313" key="10">
    <source>
        <dbReference type="EMBL" id="SEW06084.1"/>
    </source>
</evidence>
<dbReference type="Pfam" id="PF01171">
    <property type="entry name" value="ATP_bind_3"/>
    <property type="match status" value="1"/>
</dbReference>
<dbReference type="InterPro" id="IPR012094">
    <property type="entry name" value="tRNA_Ile_lys_synt"/>
</dbReference>
<dbReference type="InterPro" id="IPR014729">
    <property type="entry name" value="Rossmann-like_a/b/a_fold"/>
</dbReference>
<proteinExistence type="inferred from homology"/>
<dbReference type="InterPro" id="IPR011063">
    <property type="entry name" value="TilS/TtcA_N"/>
</dbReference>